<proteinExistence type="predicted"/>
<keyword evidence="1" id="KW-0238">DNA-binding</keyword>
<dbReference type="InterPro" id="IPR052856">
    <property type="entry name" value="SOX30_TF"/>
</dbReference>
<dbReference type="InterPro" id="IPR036910">
    <property type="entry name" value="HMG_box_dom_sf"/>
</dbReference>
<dbReference type="GO" id="GO:0005634">
    <property type="term" value="C:nucleus"/>
    <property type="evidence" value="ECO:0007669"/>
    <property type="project" value="UniProtKB-UniRule"/>
</dbReference>
<dbReference type="Proteomes" id="UP000261600">
    <property type="component" value="Unplaced"/>
</dbReference>
<sequence length="226" mass="25099">MSDEDRAREGVGSVSKTRDNTTYLASVRAGEQSGQSPHPTTFIDKLPLWIHSEGEVRSQMAPSGSSGPAAAGSQVGAMKRPLPVHTRVTQRLDVPQAGDDGQPLKPPVIQLSATSPTLSALTSFTIPPTEEDLKQMQSFRDKNGRIKRPMNAFFVWAYIHRNALTKPCCFASNAGTNVQLGFVWSRLSEEQKRPYYEVAQKLKDMHQEQFPGMDVYNIVWQQLILT</sequence>
<evidence type="ECO:0000313" key="4">
    <source>
        <dbReference type="Ensembl" id="ENSMALP00000029266.1"/>
    </source>
</evidence>
<organism evidence="4 5">
    <name type="scientific">Monopterus albus</name>
    <name type="common">Swamp eel</name>
    <dbReference type="NCBI Taxonomy" id="43700"/>
    <lineage>
        <taxon>Eukaryota</taxon>
        <taxon>Metazoa</taxon>
        <taxon>Chordata</taxon>
        <taxon>Craniata</taxon>
        <taxon>Vertebrata</taxon>
        <taxon>Euteleostomi</taxon>
        <taxon>Actinopterygii</taxon>
        <taxon>Neopterygii</taxon>
        <taxon>Teleostei</taxon>
        <taxon>Neoteleostei</taxon>
        <taxon>Acanthomorphata</taxon>
        <taxon>Anabantaria</taxon>
        <taxon>Synbranchiformes</taxon>
        <taxon>Synbranchidae</taxon>
        <taxon>Monopterus</taxon>
    </lineage>
</organism>
<dbReference type="PROSITE" id="PS50118">
    <property type="entry name" value="HMG_BOX_2"/>
    <property type="match status" value="1"/>
</dbReference>
<dbReference type="InterPro" id="IPR009071">
    <property type="entry name" value="HMG_box_dom"/>
</dbReference>
<dbReference type="GO" id="GO:0003677">
    <property type="term" value="F:DNA binding"/>
    <property type="evidence" value="ECO:0007669"/>
    <property type="project" value="UniProtKB-UniRule"/>
</dbReference>
<name>A0A3Q3KHY9_MONAL</name>
<dbReference type="Pfam" id="PF00505">
    <property type="entry name" value="HMG_box"/>
    <property type="match status" value="1"/>
</dbReference>
<evidence type="ECO:0000313" key="5">
    <source>
        <dbReference type="Proteomes" id="UP000261600"/>
    </source>
</evidence>
<accession>A0A3Q3KHY9</accession>
<feature type="domain" description="HMG box" evidence="3">
    <location>
        <begin position="146"/>
        <end position="214"/>
    </location>
</feature>
<dbReference type="Ensembl" id="ENSMALT00000029791.1">
    <property type="protein sequence ID" value="ENSMALP00000029266.1"/>
    <property type="gene ID" value="ENSMALG00000020251.1"/>
</dbReference>
<dbReference type="PANTHER" id="PTHR47279">
    <property type="entry name" value="TRANSCRIPTION FACTOR SOX-30"/>
    <property type="match status" value="1"/>
</dbReference>
<dbReference type="AlphaFoldDB" id="A0A3Q3KHY9"/>
<dbReference type="Gene3D" id="1.10.30.10">
    <property type="entry name" value="High mobility group box domain"/>
    <property type="match status" value="1"/>
</dbReference>
<evidence type="ECO:0000256" key="2">
    <source>
        <dbReference type="SAM" id="MobiDB-lite"/>
    </source>
</evidence>
<dbReference type="PANTHER" id="PTHR47279:SF1">
    <property type="entry name" value="TRANSCRIPTION FACTOR SOX-30"/>
    <property type="match status" value="1"/>
</dbReference>
<feature type="DNA-binding region" description="HMG box" evidence="1">
    <location>
        <begin position="146"/>
        <end position="214"/>
    </location>
</feature>
<feature type="region of interest" description="Disordered" evidence="2">
    <location>
        <begin position="1"/>
        <end position="42"/>
    </location>
</feature>
<keyword evidence="5" id="KW-1185">Reference proteome</keyword>
<feature type="region of interest" description="Disordered" evidence="2">
    <location>
        <begin position="56"/>
        <end position="75"/>
    </location>
</feature>
<evidence type="ECO:0000256" key="1">
    <source>
        <dbReference type="PROSITE-ProRule" id="PRU00267"/>
    </source>
</evidence>
<keyword evidence="1" id="KW-0539">Nucleus</keyword>
<dbReference type="SUPFAM" id="SSF47095">
    <property type="entry name" value="HMG-box"/>
    <property type="match status" value="1"/>
</dbReference>
<dbReference type="STRING" id="43700.ENSMALP00000029266"/>
<evidence type="ECO:0000259" key="3">
    <source>
        <dbReference type="PROSITE" id="PS50118"/>
    </source>
</evidence>
<reference evidence="4" key="2">
    <citation type="submission" date="2025-09" db="UniProtKB">
        <authorList>
            <consortium name="Ensembl"/>
        </authorList>
    </citation>
    <scope>IDENTIFICATION</scope>
</reference>
<reference evidence="4" key="1">
    <citation type="submission" date="2025-08" db="UniProtKB">
        <authorList>
            <consortium name="Ensembl"/>
        </authorList>
    </citation>
    <scope>IDENTIFICATION</scope>
</reference>
<dbReference type="SMART" id="SM00398">
    <property type="entry name" value="HMG"/>
    <property type="match status" value="1"/>
</dbReference>
<feature type="compositionally biased region" description="Low complexity" evidence="2">
    <location>
        <begin position="61"/>
        <end position="73"/>
    </location>
</feature>
<protein>
    <recommendedName>
        <fullName evidence="3">HMG box domain-containing protein</fullName>
    </recommendedName>
</protein>